<feature type="transmembrane region" description="Helical" evidence="9">
    <location>
        <begin position="52"/>
        <end position="74"/>
    </location>
</feature>
<dbReference type="RefSeq" id="WP_128745799.1">
    <property type="nucleotide sequence ID" value="NZ_CP035281.1"/>
</dbReference>
<comment type="function">
    <text evidence="9">This protein specifically catalyzes the removal of signal peptides from prolipoproteins.</text>
</comment>
<comment type="caution">
    <text evidence="9">Lacks conserved residue(s) required for the propagation of feature annotation.</text>
</comment>
<organism evidence="11 12">
    <name type="scientific">Aminipila luticellarii</name>
    <dbReference type="NCBI Taxonomy" id="2507160"/>
    <lineage>
        <taxon>Bacteria</taxon>
        <taxon>Bacillati</taxon>
        <taxon>Bacillota</taxon>
        <taxon>Clostridia</taxon>
        <taxon>Peptostreptococcales</taxon>
        <taxon>Anaerovoracaceae</taxon>
        <taxon>Aminipila</taxon>
    </lineage>
</organism>
<dbReference type="InterPro" id="IPR001872">
    <property type="entry name" value="Peptidase_A8"/>
</dbReference>
<keyword evidence="2 9" id="KW-1003">Cell membrane</keyword>
<dbReference type="GO" id="GO:0006508">
    <property type="term" value="P:proteolysis"/>
    <property type="evidence" value="ECO:0007669"/>
    <property type="project" value="UniProtKB-KW"/>
</dbReference>
<evidence type="ECO:0000313" key="11">
    <source>
        <dbReference type="EMBL" id="QAT43151.1"/>
    </source>
</evidence>
<comment type="similarity">
    <text evidence="1 9 10">Belongs to the peptidase A8 family.</text>
</comment>
<dbReference type="UniPathway" id="UPA00665"/>
<evidence type="ECO:0000256" key="4">
    <source>
        <dbReference type="ARBA" id="ARBA00022692"/>
    </source>
</evidence>
<evidence type="ECO:0000256" key="2">
    <source>
        <dbReference type="ARBA" id="ARBA00022475"/>
    </source>
</evidence>
<reference evidence="11 12" key="1">
    <citation type="submission" date="2019-01" db="EMBL/GenBank/DDBJ databases">
        <title>Draft genomes of a novel of Aminipila strains.</title>
        <authorList>
            <person name="Ma S."/>
        </authorList>
    </citation>
    <scope>NUCLEOTIDE SEQUENCE [LARGE SCALE GENOMIC DNA]</scope>
    <source>
        <strain evidence="12">JN-39</strain>
    </source>
</reference>
<proteinExistence type="inferred from homology"/>
<keyword evidence="6 9" id="KW-0378">Hydrolase</keyword>
<comment type="pathway">
    <text evidence="9">Protein modification; lipoprotein biosynthesis (signal peptide cleavage).</text>
</comment>
<evidence type="ECO:0000256" key="5">
    <source>
        <dbReference type="ARBA" id="ARBA00022750"/>
    </source>
</evidence>
<dbReference type="OrthoDB" id="9810259at2"/>
<keyword evidence="12" id="KW-1185">Reference proteome</keyword>
<keyword evidence="4 9" id="KW-0812">Transmembrane</keyword>
<evidence type="ECO:0000256" key="8">
    <source>
        <dbReference type="ARBA" id="ARBA00023136"/>
    </source>
</evidence>
<keyword evidence="3 9" id="KW-0645">Protease</keyword>
<evidence type="ECO:0000256" key="10">
    <source>
        <dbReference type="RuleBase" id="RU004181"/>
    </source>
</evidence>
<protein>
    <recommendedName>
        <fullName evidence="9">Lipoprotein signal peptidase</fullName>
        <ecNumber evidence="9">3.4.23.36</ecNumber>
    </recommendedName>
    <alternativeName>
        <fullName evidence="9">Prolipoprotein signal peptidase</fullName>
    </alternativeName>
    <alternativeName>
        <fullName evidence="9">Signal peptidase II</fullName>
        <shortName evidence="9">SPase II</shortName>
    </alternativeName>
</protein>
<feature type="active site" evidence="9">
    <location>
        <position position="111"/>
    </location>
</feature>
<dbReference type="NCBIfam" id="TIGR00077">
    <property type="entry name" value="lspA"/>
    <property type="match status" value="1"/>
</dbReference>
<feature type="transmembrane region" description="Helical" evidence="9">
    <location>
        <begin position="120"/>
        <end position="141"/>
    </location>
</feature>
<evidence type="ECO:0000313" key="12">
    <source>
        <dbReference type="Proteomes" id="UP000287601"/>
    </source>
</evidence>
<dbReference type="PANTHER" id="PTHR33695">
    <property type="entry name" value="LIPOPROTEIN SIGNAL PEPTIDASE"/>
    <property type="match status" value="1"/>
</dbReference>
<feature type="transmembrane region" description="Helical" evidence="9">
    <location>
        <begin position="81"/>
        <end position="100"/>
    </location>
</feature>
<accession>A0A410PW35</accession>
<dbReference type="PANTHER" id="PTHR33695:SF1">
    <property type="entry name" value="LIPOPROTEIN SIGNAL PEPTIDASE"/>
    <property type="match status" value="1"/>
</dbReference>
<dbReference type="EMBL" id="CP035281">
    <property type="protein sequence ID" value="QAT43151.1"/>
    <property type="molecule type" value="Genomic_DNA"/>
</dbReference>
<dbReference type="AlphaFoldDB" id="A0A410PW35"/>
<dbReference type="HAMAP" id="MF_00161">
    <property type="entry name" value="LspA"/>
    <property type="match status" value="1"/>
</dbReference>
<dbReference type="GO" id="GO:0005886">
    <property type="term" value="C:plasma membrane"/>
    <property type="evidence" value="ECO:0007669"/>
    <property type="project" value="UniProtKB-SubCell"/>
</dbReference>
<dbReference type="EC" id="3.4.23.36" evidence="9"/>
<evidence type="ECO:0000256" key="6">
    <source>
        <dbReference type="ARBA" id="ARBA00022801"/>
    </source>
</evidence>
<evidence type="ECO:0000256" key="7">
    <source>
        <dbReference type="ARBA" id="ARBA00022989"/>
    </source>
</evidence>
<dbReference type="KEGG" id="amij:EQM06_07810"/>
<name>A0A410PW35_9FIRM</name>
<dbReference type="PRINTS" id="PR00781">
    <property type="entry name" value="LIPOSIGPTASE"/>
</dbReference>
<comment type="subcellular location">
    <subcellularLocation>
        <location evidence="9">Cell membrane</location>
        <topology evidence="9">Multi-pass membrane protein</topology>
    </subcellularLocation>
</comment>
<dbReference type="Pfam" id="PF01252">
    <property type="entry name" value="Peptidase_A8"/>
    <property type="match status" value="1"/>
</dbReference>
<keyword evidence="8 9" id="KW-0472">Membrane</keyword>
<comment type="catalytic activity">
    <reaction evidence="9">
        <text>Release of signal peptides from bacterial membrane prolipoproteins. Hydrolyzes -Xaa-Yaa-Zaa-|-(S,diacylglyceryl)Cys-, in which Xaa is hydrophobic (preferably Leu), and Yaa (Ala or Ser) and Zaa (Gly or Ala) have small, neutral side chains.</text>
        <dbReference type="EC" id="3.4.23.36"/>
    </reaction>
</comment>
<gene>
    <name evidence="9 11" type="primary">lspA</name>
    <name evidence="11" type="ORF">EQM06_07810</name>
</gene>
<sequence>MYYIVIIAAVMLDQLVKYAVRSNMDLYETIPVIDGIFHITYIQNTGAAFSMFSGHTGVLALITAIITIGILVYLHKLKKTTHWLMLMSLSLIVAGGVGNIADRIFLKYVVDFLDLRIWPIFNLADVYVCCGCGLLILYIFFVEPKLKGQKDV</sequence>
<evidence type="ECO:0000256" key="9">
    <source>
        <dbReference type="HAMAP-Rule" id="MF_00161"/>
    </source>
</evidence>
<keyword evidence="5 9" id="KW-0064">Aspartyl protease</keyword>
<feature type="active site" evidence="9">
    <location>
        <position position="125"/>
    </location>
</feature>
<dbReference type="GO" id="GO:0004190">
    <property type="term" value="F:aspartic-type endopeptidase activity"/>
    <property type="evidence" value="ECO:0007669"/>
    <property type="project" value="UniProtKB-UniRule"/>
</dbReference>
<keyword evidence="7 9" id="KW-1133">Transmembrane helix</keyword>
<evidence type="ECO:0000256" key="3">
    <source>
        <dbReference type="ARBA" id="ARBA00022670"/>
    </source>
</evidence>
<evidence type="ECO:0000256" key="1">
    <source>
        <dbReference type="ARBA" id="ARBA00006139"/>
    </source>
</evidence>
<dbReference type="Proteomes" id="UP000287601">
    <property type="component" value="Chromosome"/>
</dbReference>